<evidence type="ECO:0000256" key="1">
    <source>
        <dbReference type="SAM" id="MobiDB-lite"/>
    </source>
</evidence>
<dbReference type="WormBase" id="C07G1.7">
    <property type="protein sequence ID" value="CE06783"/>
    <property type="gene ID" value="WBGene00015573"/>
</dbReference>
<organism evidence="2 3">
    <name type="scientific">Caenorhabditis elegans</name>
    <dbReference type="NCBI Taxonomy" id="6239"/>
    <lineage>
        <taxon>Eukaryota</taxon>
        <taxon>Metazoa</taxon>
        <taxon>Ecdysozoa</taxon>
        <taxon>Nematoda</taxon>
        <taxon>Chromadorea</taxon>
        <taxon>Rhabditida</taxon>
        <taxon>Rhabditina</taxon>
        <taxon>Rhabditomorpha</taxon>
        <taxon>Rhabditoidea</taxon>
        <taxon>Rhabditidae</taxon>
        <taxon>Peloderinae</taxon>
        <taxon>Caenorhabditis</taxon>
    </lineage>
</organism>
<gene>
    <name evidence="2 4" type="ORF">C07G1.7</name>
    <name evidence="2" type="ORF">CELE_C07G1.7</name>
</gene>
<dbReference type="OrthoDB" id="5877418at2759"/>
<dbReference type="PIR" id="T15450">
    <property type="entry name" value="T15450"/>
</dbReference>
<dbReference type="RefSeq" id="NP_501378.1">
    <property type="nucleotide sequence ID" value="NM_068977.2"/>
</dbReference>
<feature type="region of interest" description="Disordered" evidence="1">
    <location>
        <begin position="184"/>
        <end position="205"/>
    </location>
</feature>
<feature type="region of interest" description="Disordered" evidence="1">
    <location>
        <begin position="1"/>
        <end position="108"/>
    </location>
</feature>
<feature type="compositionally biased region" description="Polar residues" evidence="1">
    <location>
        <begin position="88"/>
        <end position="97"/>
    </location>
</feature>
<feature type="compositionally biased region" description="Basic and acidic residues" evidence="1">
    <location>
        <begin position="185"/>
        <end position="197"/>
    </location>
</feature>
<dbReference type="PeptideAtlas" id="Q17799"/>
<feature type="compositionally biased region" description="Low complexity" evidence="1">
    <location>
        <begin position="77"/>
        <end position="87"/>
    </location>
</feature>
<dbReference type="PANTHER" id="PTHR22921">
    <property type="entry name" value="PROTEIN CBG20088-RELATED"/>
    <property type="match status" value="1"/>
</dbReference>
<dbReference type="KEGG" id="cel:CELE_C07G1.7"/>
<dbReference type="CTD" id="182378"/>
<dbReference type="UCSC" id="C07G1.7">
    <property type="organism name" value="c. elegans"/>
</dbReference>
<dbReference type="Proteomes" id="UP000001940">
    <property type="component" value="Chromosome IV"/>
</dbReference>
<dbReference type="Bgee" id="WBGene00015573">
    <property type="expression patterns" value="Expressed in germ line (C elegans) and 3 other cell types or tissues"/>
</dbReference>
<dbReference type="STRING" id="6239.C07G1.7.1"/>
<feature type="compositionally biased region" description="Basic and acidic residues" evidence="1">
    <location>
        <begin position="52"/>
        <end position="68"/>
    </location>
</feature>
<reference evidence="2 3" key="1">
    <citation type="journal article" date="1998" name="Science">
        <title>Genome sequence of the nematode C. elegans: a platform for investigating biology.</title>
        <authorList>
            <consortium name="The C. elegans sequencing consortium"/>
            <person name="Sulson J.E."/>
            <person name="Waterston R."/>
        </authorList>
    </citation>
    <scope>NUCLEOTIDE SEQUENCE [LARGE SCALE GENOMIC DNA]</scope>
    <source>
        <strain evidence="2 3">Bristol N2</strain>
    </source>
</reference>
<protein>
    <submittedName>
        <fullName evidence="2">ELM2 domain-containing protein</fullName>
    </submittedName>
</protein>
<dbReference type="AGR" id="WB:WBGene00015573"/>
<dbReference type="HOGENOM" id="CLU_1338628_0_0_1"/>
<dbReference type="AlphaFoldDB" id="Q17799"/>
<dbReference type="SMR" id="Q17799"/>
<evidence type="ECO:0000313" key="2">
    <source>
        <dbReference type="EMBL" id="CCD61399.1"/>
    </source>
</evidence>
<dbReference type="InParanoid" id="Q17799"/>
<dbReference type="PaxDb" id="6239-C07G1.7"/>
<name>Q17799_CAEEL</name>
<dbReference type="EMBL" id="BX284604">
    <property type="protein sequence ID" value="CCD61399.1"/>
    <property type="molecule type" value="Genomic_DNA"/>
</dbReference>
<dbReference type="PANTHER" id="PTHR22921:SF27">
    <property type="entry name" value="C2H2-TYPE DOMAIN-CONTAINING PROTEIN-RELATED"/>
    <property type="match status" value="1"/>
</dbReference>
<evidence type="ECO:0000313" key="4">
    <source>
        <dbReference type="WormBase" id="C07G1.7"/>
    </source>
</evidence>
<proteinExistence type="predicted"/>
<dbReference type="GeneID" id="182378"/>
<feature type="compositionally biased region" description="Basic and acidic residues" evidence="1">
    <location>
        <begin position="9"/>
        <end position="18"/>
    </location>
</feature>
<accession>Q17799</accession>
<keyword evidence="3" id="KW-1185">Reference proteome</keyword>
<sequence length="205" mass="23658">MPRSIAKLFDPKRRRVEEEKPEDDDRLQAQKVKLTEPEDFAHTGNLTVNQDVKLEKPEEVRRPTKAEEASTVVLLDSSSTSSSSSSSNQNMRSTCEPTKSRPELTRDGMWSPLGFAKTFLYDYERGVPFDRETCEENIKILQREDRDVDYREFLTMAEKFNEEGQSLWARACVNMAASTHQMNENLRKIRQLERTETDQASSSQS</sequence>
<evidence type="ECO:0000313" key="3">
    <source>
        <dbReference type="Proteomes" id="UP000001940"/>
    </source>
</evidence>